<protein>
    <submittedName>
        <fullName evidence="1">Uncharacterized protein</fullName>
    </submittedName>
</protein>
<keyword evidence="2" id="KW-1185">Reference proteome</keyword>
<accession>A0A6A6WVY6</accession>
<dbReference type="EMBL" id="MU002230">
    <property type="protein sequence ID" value="KAF2788276.1"/>
    <property type="molecule type" value="Genomic_DNA"/>
</dbReference>
<dbReference type="AlphaFoldDB" id="A0A6A6WVY6"/>
<reference evidence="1" key="1">
    <citation type="journal article" date="2020" name="Stud. Mycol.">
        <title>101 Dothideomycetes genomes: a test case for predicting lifestyles and emergence of pathogens.</title>
        <authorList>
            <person name="Haridas S."/>
            <person name="Albert R."/>
            <person name="Binder M."/>
            <person name="Bloem J."/>
            <person name="Labutti K."/>
            <person name="Salamov A."/>
            <person name="Andreopoulos B."/>
            <person name="Baker S."/>
            <person name="Barry K."/>
            <person name="Bills G."/>
            <person name="Bluhm B."/>
            <person name="Cannon C."/>
            <person name="Castanera R."/>
            <person name="Culley D."/>
            <person name="Daum C."/>
            <person name="Ezra D."/>
            <person name="Gonzalez J."/>
            <person name="Henrissat B."/>
            <person name="Kuo A."/>
            <person name="Liang C."/>
            <person name="Lipzen A."/>
            <person name="Lutzoni F."/>
            <person name="Magnuson J."/>
            <person name="Mondo S."/>
            <person name="Nolan M."/>
            <person name="Ohm R."/>
            <person name="Pangilinan J."/>
            <person name="Park H.-J."/>
            <person name="Ramirez L."/>
            <person name="Alfaro M."/>
            <person name="Sun H."/>
            <person name="Tritt A."/>
            <person name="Yoshinaga Y."/>
            <person name="Zwiers L.-H."/>
            <person name="Turgeon B."/>
            <person name="Goodwin S."/>
            <person name="Spatafora J."/>
            <person name="Crous P."/>
            <person name="Grigoriev I."/>
        </authorList>
    </citation>
    <scope>NUCLEOTIDE SEQUENCE</scope>
    <source>
        <strain evidence="1">CBS 109.77</strain>
    </source>
</reference>
<dbReference type="Proteomes" id="UP000799757">
    <property type="component" value="Unassembled WGS sequence"/>
</dbReference>
<evidence type="ECO:0000313" key="1">
    <source>
        <dbReference type="EMBL" id="KAF2788276.1"/>
    </source>
</evidence>
<evidence type="ECO:0000313" key="2">
    <source>
        <dbReference type="Proteomes" id="UP000799757"/>
    </source>
</evidence>
<proteinExistence type="predicted"/>
<organism evidence="1 2">
    <name type="scientific">Melanomma pulvis-pyrius CBS 109.77</name>
    <dbReference type="NCBI Taxonomy" id="1314802"/>
    <lineage>
        <taxon>Eukaryota</taxon>
        <taxon>Fungi</taxon>
        <taxon>Dikarya</taxon>
        <taxon>Ascomycota</taxon>
        <taxon>Pezizomycotina</taxon>
        <taxon>Dothideomycetes</taxon>
        <taxon>Pleosporomycetidae</taxon>
        <taxon>Pleosporales</taxon>
        <taxon>Melanommataceae</taxon>
        <taxon>Melanomma</taxon>
    </lineage>
</organism>
<sequence>MKAEAEQVTAGLTRSIPAILFGKTLAVGETVTSLIQPEIQVIHFINSMEDANADLASLLAGAGPKSPSSNHIGTHDYSTPPRVVIFGRAMDPAHVKEINHRYRGNGSTSVAWIAGNPAVVPPAQPGLGYAENAANNVKKALERWMKAGGNNEDIVYY</sequence>
<dbReference type="OrthoDB" id="3649348at2759"/>
<gene>
    <name evidence="1" type="ORF">K505DRAFT_315156</name>
</gene>
<name>A0A6A6WVY6_9PLEO</name>